<evidence type="ECO:0000256" key="5">
    <source>
        <dbReference type="ARBA" id="ARBA00022982"/>
    </source>
</evidence>
<dbReference type="InterPro" id="IPR000923">
    <property type="entry name" value="BlueCu_1"/>
</dbReference>
<evidence type="ECO:0000256" key="2">
    <source>
        <dbReference type="ARBA" id="ARBA00022448"/>
    </source>
</evidence>
<dbReference type="GO" id="GO:0005507">
    <property type="term" value="F:copper ion binding"/>
    <property type="evidence" value="ECO:0007669"/>
    <property type="project" value="InterPro"/>
</dbReference>
<keyword evidence="6 7" id="KW-0186">Copper</keyword>
<dbReference type="InterPro" id="IPR052721">
    <property type="entry name" value="ET_Amicyanin"/>
</dbReference>
<keyword evidence="11" id="KW-1185">Reference proteome</keyword>
<dbReference type="PANTHER" id="PTHR36507">
    <property type="entry name" value="BLL1555 PROTEIN"/>
    <property type="match status" value="1"/>
</dbReference>
<comment type="cofactor">
    <cofactor evidence="7">
        <name>Cu cation</name>
        <dbReference type="ChEBI" id="CHEBI:23378"/>
    </cofactor>
    <text evidence="7">Binds 1 copper ion per subunit.</text>
</comment>
<evidence type="ECO:0000313" key="10">
    <source>
        <dbReference type="EMBL" id="CAG7617967.1"/>
    </source>
</evidence>
<evidence type="ECO:0000313" key="11">
    <source>
        <dbReference type="Proteomes" id="UP001153328"/>
    </source>
</evidence>
<name>A0A9W4E491_9ACTN</name>
<evidence type="ECO:0000256" key="3">
    <source>
        <dbReference type="ARBA" id="ARBA00022723"/>
    </source>
</evidence>
<feature type="region of interest" description="Disordered" evidence="8">
    <location>
        <begin position="1"/>
        <end position="25"/>
    </location>
</feature>
<evidence type="ECO:0000256" key="6">
    <source>
        <dbReference type="ARBA" id="ARBA00023008"/>
    </source>
</evidence>
<feature type="binding site" evidence="7">
    <location>
        <position position="180"/>
    </location>
    <ligand>
        <name>Cu cation</name>
        <dbReference type="ChEBI" id="CHEBI:23378"/>
    </ligand>
</feature>
<evidence type="ECO:0000256" key="8">
    <source>
        <dbReference type="SAM" id="MobiDB-lite"/>
    </source>
</evidence>
<dbReference type="GO" id="GO:0009055">
    <property type="term" value="F:electron transfer activity"/>
    <property type="evidence" value="ECO:0007669"/>
    <property type="project" value="InterPro"/>
</dbReference>
<feature type="binding site" evidence="7">
    <location>
        <position position="141"/>
    </location>
    <ligand>
        <name>Cu cation</name>
        <dbReference type="ChEBI" id="CHEBI:23378"/>
    </ligand>
</feature>
<organism evidence="10 11">
    <name type="scientific">Actinacidiphila bryophytorum</name>
    <dbReference type="NCBI Taxonomy" id="1436133"/>
    <lineage>
        <taxon>Bacteria</taxon>
        <taxon>Bacillati</taxon>
        <taxon>Actinomycetota</taxon>
        <taxon>Actinomycetes</taxon>
        <taxon>Kitasatosporales</taxon>
        <taxon>Streptomycetaceae</taxon>
        <taxon>Actinacidiphila</taxon>
    </lineage>
</organism>
<evidence type="ECO:0000259" key="9">
    <source>
        <dbReference type="Pfam" id="PF00127"/>
    </source>
</evidence>
<dbReference type="RefSeq" id="WP_240165856.1">
    <property type="nucleotide sequence ID" value="NZ_CAJVAX010000004.1"/>
</dbReference>
<keyword evidence="2" id="KW-0813">Transport</keyword>
<evidence type="ECO:0000256" key="1">
    <source>
        <dbReference type="ARBA" id="ARBA00004418"/>
    </source>
</evidence>
<accession>A0A9W4E491</accession>
<dbReference type="Proteomes" id="UP001153328">
    <property type="component" value="Unassembled WGS sequence"/>
</dbReference>
<feature type="binding site" evidence="7">
    <location>
        <position position="177"/>
    </location>
    <ligand>
        <name>Cu cation</name>
        <dbReference type="ChEBI" id="CHEBI:23378"/>
    </ligand>
</feature>
<reference evidence="10" key="1">
    <citation type="submission" date="2021-06" db="EMBL/GenBank/DDBJ databases">
        <authorList>
            <person name="Arsene-Ploetze F."/>
        </authorList>
    </citation>
    <scope>NUCLEOTIDE SEQUENCE</scope>
    <source>
        <strain evidence="10">SBRY1</strain>
    </source>
</reference>
<dbReference type="EMBL" id="CAJVAX010000004">
    <property type="protein sequence ID" value="CAG7617967.1"/>
    <property type="molecule type" value="Genomic_DNA"/>
</dbReference>
<dbReference type="InterPro" id="IPR035668">
    <property type="entry name" value="Amicyanin"/>
</dbReference>
<feature type="compositionally biased region" description="Low complexity" evidence="8">
    <location>
        <begin position="63"/>
        <end position="80"/>
    </location>
</feature>
<evidence type="ECO:0000256" key="4">
    <source>
        <dbReference type="ARBA" id="ARBA00022764"/>
    </source>
</evidence>
<dbReference type="InterPro" id="IPR002386">
    <property type="entry name" value="Amicyanin/Pseudoazurin"/>
</dbReference>
<dbReference type="PANTHER" id="PTHR36507:SF1">
    <property type="entry name" value="BLL1555 PROTEIN"/>
    <property type="match status" value="1"/>
</dbReference>
<dbReference type="GO" id="GO:0042597">
    <property type="term" value="C:periplasmic space"/>
    <property type="evidence" value="ECO:0007669"/>
    <property type="project" value="UniProtKB-SubCell"/>
</dbReference>
<feature type="binding site" evidence="7">
    <location>
        <position position="183"/>
    </location>
    <ligand>
        <name>Cu cation</name>
        <dbReference type="ChEBI" id="CHEBI:23378"/>
    </ligand>
</feature>
<dbReference type="InterPro" id="IPR008972">
    <property type="entry name" value="Cupredoxin"/>
</dbReference>
<comment type="caution">
    <text evidence="10">The sequence shown here is derived from an EMBL/GenBank/DDBJ whole genome shotgun (WGS) entry which is preliminary data.</text>
</comment>
<gene>
    <name evidence="10" type="ORF">SBRY_120090</name>
</gene>
<keyword evidence="3 7" id="KW-0479">Metal-binding</keyword>
<keyword evidence="5" id="KW-0249">Electron transport</keyword>
<evidence type="ECO:0000256" key="7">
    <source>
        <dbReference type="PIRSR" id="PIRSR602386-1"/>
    </source>
</evidence>
<dbReference type="CDD" id="cd13921">
    <property type="entry name" value="Amicyanin"/>
    <property type="match status" value="1"/>
</dbReference>
<comment type="subcellular location">
    <subcellularLocation>
        <location evidence="1">Periplasm</location>
    </subcellularLocation>
</comment>
<sequence length="191" mass="18799">MQSRFSGAGRSGAQLPPQPSASARTADPLIRKLRVGAVAAALVGALGLLSACGGSGGGDDALKASPGSSLPGLPGASGSATASMPGMDMSTAPSSAAPTGKAQAPVSGTAVAIKGFAFSPASLTVKVGTKVTWTNEDSDAHTVTSDGSGGPLNSKAMNTGDTFSYTFTKPGTYKYLCTIHPFMTATVTVTQ</sequence>
<dbReference type="AlphaFoldDB" id="A0A9W4E491"/>
<dbReference type="PRINTS" id="PR00155">
    <property type="entry name" value="AMICYANIN"/>
</dbReference>
<protein>
    <submittedName>
        <fullName evidence="10">Blue (Type 1) copper domain protein</fullName>
    </submittedName>
</protein>
<keyword evidence="4" id="KW-0574">Periplasm</keyword>
<feature type="region of interest" description="Disordered" evidence="8">
    <location>
        <begin position="63"/>
        <end position="102"/>
    </location>
</feature>
<dbReference type="Gene3D" id="2.60.40.420">
    <property type="entry name" value="Cupredoxins - blue copper proteins"/>
    <property type="match status" value="1"/>
</dbReference>
<dbReference type="Pfam" id="PF00127">
    <property type="entry name" value="Copper-bind"/>
    <property type="match status" value="1"/>
</dbReference>
<dbReference type="SUPFAM" id="SSF49503">
    <property type="entry name" value="Cupredoxins"/>
    <property type="match status" value="1"/>
</dbReference>
<feature type="domain" description="Blue (type 1) copper" evidence="9">
    <location>
        <begin position="111"/>
        <end position="189"/>
    </location>
</feature>
<proteinExistence type="predicted"/>